<name>A0A397J571_9GLOM</name>
<accession>A0A397J571</accession>
<protein>
    <submittedName>
        <fullName evidence="2">Uncharacterized protein</fullName>
    </submittedName>
</protein>
<organism evidence="2 3">
    <name type="scientific">Diversispora epigaea</name>
    <dbReference type="NCBI Taxonomy" id="1348612"/>
    <lineage>
        <taxon>Eukaryota</taxon>
        <taxon>Fungi</taxon>
        <taxon>Fungi incertae sedis</taxon>
        <taxon>Mucoromycota</taxon>
        <taxon>Glomeromycotina</taxon>
        <taxon>Glomeromycetes</taxon>
        <taxon>Diversisporales</taxon>
        <taxon>Diversisporaceae</taxon>
        <taxon>Diversispora</taxon>
    </lineage>
</organism>
<proteinExistence type="predicted"/>
<dbReference type="Proteomes" id="UP000266861">
    <property type="component" value="Unassembled WGS sequence"/>
</dbReference>
<dbReference type="EMBL" id="PQFF01000092">
    <property type="protein sequence ID" value="RHZ83231.1"/>
    <property type="molecule type" value="Genomic_DNA"/>
</dbReference>
<sequence>MNTKFIFTLSIVILSIILTAFAHEVSFKKRSPELLKRTDYEKNDTCPCTVATSTFNSTVIGELFIIDNYLFILHSTIVFSLLTTPQSLRI</sequence>
<evidence type="ECO:0000256" key="1">
    <source>
        <dbReference type="SAM" id="SignalP"/>
    </source>
</evidence>
<gene>
    <name evidence="2" type="ORF">Glove_99g118</name>
</gene>
<evidence type="ECO:0000313" key="2">
    <source>
        <dbReference type="EMBL" id="RHZ83231.1"/>
    </source>
</evidence>
<feature type="chain" id="PRO_5017237602" evidence="1">
    <location>
        <begin position="23"/>
        <end position="90"/>
    </location>
</feature>
<keyword evidence="3" id="KW-1185">Reference proteome</keyword>
<keyword evidence="1" id="KW-0732">Signal</keyword>
<comment type="caution">
    <text evidence="2">The sequence shown here is derived from an EMBL/GenBank/DDBJ whole genome shotgun (WGS) entry which is preliminary data.</text>
</comment>
<dbReference type="AlphaFoldDB" id="A0A397J571"/>
<feature type="signal peptide" evidence="1">
    <location>
        <begin position="1"/>
        <end position="22"/>
    </location>
</feature>
<reference evidence="2 3" key="1">
    <citation type="submission" date="2018-08" db="EMBL/GenBank/DDBJ databases">
        <title>Genome and evolution of the arbuscular mycorrhizal fungus Diversispora epigaea (formerly Glomus versiforme) and its bacterial endosymbionts.</title>
        <authorList>
            <person name="Sun X."/>
            <person name="Fei Z."/>
            <person name="Harrison M."/>
        </authorList>
    </citation>
    <scope>NUCLEOTIDE SEQUENCE [LARGE SCALE GENOMIC DNA]</scope>
    <source>
        <strain evidence="2 3">IT104</strain>
    </source>
</reference>
<evidence type="ECO:0000313" key="3">
    <source>
        <dbReference type="Proteomes" id="UP000266861"/>
    </source>
</evidence>